<feature type="transmembrane region" description="Helical" evidence="7">
    <location>
        <begin position="420"/>
        <end position="437"/>
    </location>
</feature>
<keyword evidence="3" id="KW-1003">Cell membrane</keyword>
<dbReference type="PANTHER" id="PTHR43045:SF1">
    <property type="entry name" value="SHIKIMATE TRANSPORTER"/>
    <property type="match status" value="1"/>
</dbReference>
<dbReference type="CDD" id="cd17369">
    <property type="entry name" value="MFS_ShiA_like"/>
    <property type="match status" value="1"/>
</dbReference>
<keyword evidence="5 7" id="KW-1133">Transmembrane helix</keyword>
<feature type="domain" description="Major facilitator superfamily (MFS) profile" evidence="8">
    <location>
        <begin position="33"/>
        <end position="441"/>
    </location>
</feature>
<protein>
    <submittedName>
        <fullName evidence="9">MHS family MFS transporter</fullName>
    </submittedName>
</protein>
<dbReference type="Proteomes" id="UP001199642">
    <property type="component" value="Chromosome"/>
</dbReference>
<evidence type="ECO:0000256" key="6">
    <source>
        <dbReference type="ARBA" id="ARBA00023136"/>
    </source>
</evidence>
<feature type="transmembrane region" description="Helical" evidence="7">
    <location>
        <begin position="130"/>
        <end position="161"/>
    </location>
</feature>
<keyword evidence="2" id="KW-0813">Transport</keyword>
<proteinExistence type="predicted"/>
<dbReference type="PROSITE" id="PS00216">
    <property type="entry name" value="SUGAR_TRANSPORT_1"/>
    <property type="match status" value="1"/>
</dbReference>
<keyword evidence="4 7" id="KW-0812">Transmembrane</keyword>
<dbReference type="Gene3D" id="1.20.1250.20">
    <property type="entry name" value="MFS general substrate transporter like domains"/>
    <property type="match status" value="2"/>
</dbReference>
<evidence type="ECO:0000313" key="9">
    <source>
        <dbReference type="EMBL" id="UGS27033.1"/>
    </source>
</evidence>
<feature type="transmembrane region" description="Helical" evidence="7">
    <location>
        <begin position="396"/>
        <end position="414"/>
    </location>
</feature>
<sequence>MTPHPTTAAQEASATAAADGTQLSMTTRDMRRVIASSFMGSMIEFYDFILYATAASLVFGQVFFAGLGPGFATFASFATFAVGYLARPLGGIVFGHFGDTRGRKRVLVLSMVLMGVASTIMGLLPPTATVGIIAPILLVLLRVVQGVAVGGEWGGAILVALEHAPREHRGLAASFANAGGPVGAVLATLMLSLFSLLPQDQFLSWGWRVPFLFSVALLAVGLVIRLRVAETPMFQRLEEIGARRRVPILEVLRHHWRALLIAFVAALAFTTSQGLMTVWGVSEAVAAGAESTGVLNWKAVAAVTTVLISILAARVSDRVGRRTVVVAGCAVGILLALPIIGLLQTGTVWGFALAIVLGNGLVQGMVYGPIAAFVAEQFPTALRFSGASAAYQSASTIGAGFSPLIATSLVMTFGATWPVAVFWMIVLAASALAVLLARESRGADIHGS</sequence>
<evidence type="ECO:0000259" key="8">
    <source>
        <dbReference type="PROSITE" id="PS50850"/>
    </source>
</evidence>
<feature type="transmembrane region" description="Helical" evidence="7">
    <location>
        <begin position="48"/>
        <end position="68"/>
    </location>
</feature>
<reference evidence="9 10" key="1">
    <citation type="submission" date="2023-01" db="EMBL/GenBank/DDBJ databases">
        <title>Characterization of estradiol degrading bacteria Microbacterium sp. MZT7 and reveal degrading genes through genome analysis.</title>
        <authorList>
            <person name="Hao P."/>
            <person name="Gao Y."/>
        </authorList>
    </citation>
    <scope>NUCLEOTIDE SEQUENCE [LARGE SCALE GENOMIC DNA]</scope>
    <source>
        <strain evidence="9 10">MZT7</strain>
    </source>
</reference>
<dbReference type="PROSITE" id="PS50850">
    <property type="entry name" value="MFS"/>
    <property type="match status" value="1"/>
</dbReference>
<accession>A0ABY3RSJ3</accession>
<evidence type="ECO:0000256" key="5">
    <source>
        <dbReference type="ARBA" id="ARBA00022989"/>
    </source>
</evidence>
<evidence type="ECO:0000256" key="4">
    <source>
        <dbReference type="ARBA" id="ARBA00022692"/>
    </source>
</evidence>
<dbReference type="InterPro" id="IPR011701">
    <property type="entry name" value="MFS"/>
</dbReference>
<evidence type="ECO:0000256" key="7">
    <source>
        <dbReference type="SAM" id="Phobius"/>
    </source>
</evidence>
<feature type="transmembrane region" description="Helical" evidence="7">
    <location>
        <begin position="209"/>
        <end position="228"/>
    </location>
</feature>
<evidence type="ECO:0000256" key="3">
    <source>
        <dbReference type="ARBA" id="ARBA00022475"/>
    </source>
</evidence>
<feature type="transmembrane region" description="Helical" evidence="7">
    <location>
        <begin position="349"/>
        <end position="375"/>
    </location>
</feature>
<dbReference type="InterPro" id="IPR005829">
    <property type="entry name" value="Sugar_transporter_CS"/>
</dbReference>
<dbReference type="SUPFAM" id="SSF103473">
    <property type="entry name" value="MFS general substrate transporter"/>
    <property type="match status" value="1"/>
</dbReference>
<feature type="transmembrane region" description="Helical" evidence="7">
    <location>
        <begin position="258"/>
        <end position="282"/>
    </location>
</feature>
<feature type="transmembrane region" description="Helical" evidence="7">
    <location>
        <begin position="74"/>
        <end position="94"/>
    </location>
</feature>
<evidence type="ECO:0000256" key="2">
    <source>
        <dbReference type="ARBA" id="ARBA00022448"/>
    </source>
</evidence>
<feature type="transmembrane region" description="Helical" evidence="7">
    <location>
        <begin position="173"/>
        <end position="197"/>
    </location>
</feature>
<feature type="transmembrane region" description="Helical" evidence="7">
    <location>
        <begin position="324"/>
        <end position="343"/>
    </location>
</feature>
<feature type="transmembrane region" description="Helical" evidence="7">
    <location>
        <begin position="106"/>
        <end position="124"/>
    </location>
</feature>
<gene>
    <name evidence="9" type="ORF">K8F61_02135</name>
</gene>
<evidence type="ECO:0000256" key="1">
    <source>
        <dbReference type="ARBA" id="ARBA00004651"/>
    </source>
</evidence>
<dbReference type="PANTHER" id="PTHR43045">
    <property type="entry name" value="SHIKIMATE TRANSPORTER"/>
    <property type="match status" value="1"/>
</dbReference>
<keyword evidence="6 7" id="KW-0472">Membrane</keyword>
<keyword evidence="10" id="KW-1185">Reference proteome</keyword>
<evidence type="ECO:0000313" key="10">
    <source>
        <dbReference type="Proteomes" id="UP001199642"/>
    </source>
</evidence>
<dbReference type="RefSeq" id="WP_231820534.1">
    <property type="nucleotide sequence ID" value="NZ_CP082781.1"/>
</dbReference>
<feature type="transmembrane region" description="Helical" evidence="7">
    <location>
        <begin position="294"/>
        <end position="312"/>
    </location>
</feature>
<dbReference type="EMBL" id="CP082781">
    <property type="protein sequence ID" value="UGS27033.1"/>
    <property type="molecule type" value="Genomic_DNA"/>
</dbReference>
<name>A0ABY3RSJ3_9MICO</name>
<comment type="subcellular location">
    <subcellularLocation>
        <location evidence="1">Cell membrane</location>
        <topology evidence="1">Multi-pass membrane protein</topology>
    </subcellularLocation>
</comment>
<organism evidence="9 10">
    <name type="scientific">Microbacterium resistens</name>
    <dbReference type="NCBI Taxonomy" id="156977"/>
    <lineage>
        <taxon>Bacteria</taxon>
        <taxon>Bacillati</taxon>
        <taxon>Actinomycetota</taxon>
        <taxon>Actinomycetes</taxon>
        <taxon>Micrococcales</taxon>
        <taxon>Microbacteriaceae</taxon>
        <taxon>Microbacterium</taxon>
    </lineage>
</organism>
<dbReference type="InterPro" id="IPR020846">
    <property type="entry name" value="MFS_dom"/>
</dbReference>
<dbReference type="InterPro" id="IPR036259">
    <property type="entry name" value="MFS_trans_sf"/>
</dbReference>
<dbReference type="Pfam" id="PF07690">
    <property type="entry name" value="MFS_1"/>
    <property type="match status" value="1"/>
</dbReference>